<dbReference type="Pfam" id="PF02485">
    <property type="entry name" value="Branch"/>
    <property type="match status" value="1"/>
</dbReference>
<comment type="subcellular location">
    <subcellularLocation>
        <location evidence="1">Membrane</location>
        <topology evidence="1">Single-pass type II membrane protein</topology>
    </subcellularLocation>
</comment>
<accession>A0ABC8QS54</accession>
<dbReference type="EMBL" id="CAUOFW020000348">
    <property type="protein sequence ID" value="CAK9134205.1"/>
    <property type="molecule type" value="Genomic_DNA"/>
</dbReference>
<dbReference type="AlphaFoldDB" id="A0ABC8QS54"/>
<evidence type="ECO:0000256" key="6">
    <source>
        <dbReference type="SAM" id="MobiDB-lite"/>
    </source>
</evidence>
<name>A0ABC8QS54_9AQUA</name>
<evidence type="ECO:0000256" key="7">
    <source>
        <dbReference type="SAM" id="Phobius"/>
    </source>
</evidence>
<reference evidence="8 9" key="1">
    <citation type="submission" date="2024-02" db="EMBL/GenBank/DDBJ databases">
        <authorList>
            <person name="Vignale AGUSTIN F."/>
            <person name="Sosa J E."/>
            <person name="Modenutti C."/>
        </authorList>
    </citation>
    <scope>NUCLEOTIDE SEQUENCE [LARGE SCALE GENOMIC DNA]</scope>
</reference>
<dbReference type="PANTHER" id="PTHR31042:SF3">
    <property type="entry name" value="OS08G0110400 PROTEIN"/>
    <property type="match status" value="1"/>
</dbReference>
<keyword evidence="5" id="KW-0325">Glycoprotein</keyword>
<sequence length="191" mass="22003">MKDMLRSRGERDELDNRSMGAGVRDSSHGLLRVMIVLITFVAGVVIGLTSSSHIQSYFTFQSDQFYKNYALAPMGSIGNNCSVVLHCEKEDCLSMKSFMRPKNLTHSMSDDELFWRASLVPKKAEYPFERVPKVAFMFLTRGPLPMLPLWERFFQRQDEKLYSIYVHALPGFKLDVTNTSVFYRRQIPSLV</sequence>
<protein>
    <recommendedName>
        <fullName evidence="10">Glycosyltransferase</fullName>
    </recommendedName>
</protein>
<proteinExistence type="predicted"/>
<evidence type="ECO:0000256" key="1">
    <source>
        <dbReference type="ARBA" id="ARBA00004606"/>
    </source>
</evidence>
<keyword evidence="3" id="KW-0808">Transferase</keyword>
<feature type="region of interest" description="Disordered" evidence="6">
    <location>
        <begin position="1"/>
        <end position="22"/>
    </location>
</feature>
<dbReference type="InterPro" id="IPR044174">
    <property type="entry name" value="BC10-like"/>
</dbReference>
<dbReference type="Proteomes" id="UP001642360">
    <property type="component" value="Unassembled WGS sequence"/>
</dbReference>
<evidence type="ECO:0000256" key="3">
    <source>
        <dbReference type="ARBA" id="ARBA00022679"/>
    </source>
</evidence>
<keyword evidence="4 7" id="KW-0472">Membrane</keyword>
<keyword evidence="9" id="KW-1185">Reference proteome</keyword>
<evidence type="ECO:0000256" key="2">
    <source>
        <dbReference type="ARBA" id="ARBA00022676"/>
    </source>
</evidence>
<keyword evidence="7" id="KW-1133">Transmembrane helix</keyword>
<feature type="transmembrane region" description="Helical" evidence="7">
    <location>
        <begin position="29"/>
        <end position="48"/>
    </location>
</feature>
<organism evidence="8 9">
    <name type="scientific">Ilex paraguariensis</name>
    <name type="common">yerba mate</name>
    <dbReference type="NCBI Taxonomy" id="185542"/>
    <lineage>
        <taxon>Eukaryota</taxon>
        <taxon>Viridiplantae</taxon>
        <taxon>Streptophyta</taxon>
        <taxon>Embryophyta</taxon>
        <taxon>Tracheophyta</taxon>
        <taxon>Spermatophyta</taxon>
        <taxon>Magnoliopsida</taxon>
        <taxon>eudicotyledons</taxon>
        <taxon>Gunneridae</taxon>
        <taxon>Pentapetalae</taxon>
        <taxon>asterids</taxon>
        <taxon>campanulids</taxon>
        <taxon>Aquifoliales</taxon>
        <taxon>Aquifoliaceae</taxon>
        <taxon>Ilex</taxon>
    </lineage>
</organism>
<dbReference type="InterPro" id="IPR003406">
    <property type="entry name" value="Glyco_trans_14"/>
</dbReference>
<evidence type="ECO:0000313" key="9">
    <source>
        <dbReference type="Proteomes" id="UP001642360"/>
    </source>
</evidence>
<keyword evidence="7" id="KW-0812">Transmembrane</keyword>
<evidence type="ECO:0000256" key="4">
    <source>
        <dbReference type="ARBA" id="ARBA00023136"/>
    </source>
</evidence>
<comment type="caution">
    <text evidence="8">The sequence shown here is derived from an EMBL/GenBank/DDBJ whole genome shotgun (WGS) entry which is preliminary data.</text>
</comment>
<evidence type="ECO:0000313" key="8">
    <source>
        <dbReference type="EMBL" id="CAK9134205.1"/>
    </source>
</evidence>
<feature type="compositionally biased region" description="Basic and acidic residues" evidence="6">
    <location>
        <begin position="1"/>
        <end position="16"/>
    </location>
</feature>
<dbReference type="GO" id="GO:0016020">
    <property type="term" value="C:membrane"/>
    <property type="evidence" value="ECO:0007669"/>
    <property type="project" value="UniProtKB-SubCell"/>
</dbReference>
<gene>
    <name evidence="8" type="ORF">ILEXP_LOCUS1139</name>
</gene>
<keyword evidence="2" id="KW-0328">Glycosyltransferase</keyword>
<dbReference type="GO" id="GO:0016757">
    <property type="term" value="F:glycosyltransferase activity"/>
    <property type="evidence" value="ECO:0007669"/>
    <property type="project" value="UniProtKB-KW"/>
</dbReference>
<evidence type="ECO:0008006" key="10">
    <source>
        <dbReference type="Google" id="ProtNLM"/>
    </source>
</evidence>
<dbReference type="PANTHER" id="PTHR31042">
    <property type="entry name" value="CORE-2/I-BRANCHING BETA-1,6-N-ACETYLGLUCOSAMINYLTRANSFERASE FAMILY PROTEIN-RELATED"/>
    <property type="match status" value="1"/>
</dbReference>
<evidence type="ECO:0000256" key="5">
    <source>
        <dbReference type="ARBA" id="ARBA00023180"/>
    </source>
</evidence>